<dbReference type="Pfam" id="PF07589">
    <property type="entry name" value="PEP-CTERM"/>
    <property type="match status" value="1"/>
</dbReference>
<keyword evidence="1" id="KW-0732">Signal</keyword>
<proteinExistence type="predicted"/>
<protein>
    <recommendedName>
        <fullName evidence="2">Ice-binding protein C-terminal domain-containing protein</fullName>
    </recommendedName>
</protein>
<feature type="signal peptide" evidence="1">
    <location>
        <begin position="1"/>
        <end position="24"/>
    </location>
</feature>
<dbReference type="Proteomes" id="UP001138540">
    <property type="component" value="Unassembled WGS sequence"/>
</dbReference>
<dbReference type="NCBIfam" id="NF035944">
    <property type="entry name" value="PEPxxWA-CTERM"/>
    <property type="match status" value="1"/>
</dbReference>
<keyword evidence="4" id="KW-1185">Reference proteome</keyword>
<evidence type="ECO:0000313" key="3">
    <source>
        <dbReference type="EMBL" id="MBB5984935.1"/>
    </source>
</evidence>
<dbReference type="RefSeq" id="WP_260394649.1">
    <property type="nucleotide sequence ID" value="NZ_JACHKA010000001.1"/>
</dbReference>
<evidence type="ECO:0000256" key="1">
    <source>
        <dbReference type="SAM" id="SignalP"/>
    </source>
</evidence>
<sequence length="226" mass="23364">MSMRKLTIAALALCGSALAGPAMALTVHTASFISSPTATVGFEGLGSISTPNQVKSYSENGVLVDYIGTGYIWSWSQTAPEGQYSWYADGGGYGYTRFTFAQANAFELLVNSGFYDGSGVLAYDVLLGGVSVGTGIAGPAPAYGAGWATYGFSGATFDEVRLQVSQGGQAFAPTVFEAGAFDAVKIGTVEVPAVPEPATWALMITGFGAVGAMVRRSARRARVQFA</sequence>
<reference evidence="3 4" key="1">
    <citation type="submission" date="2020-08" db="EMBL/GenBank/DDBJ databases">
        <title>Exploring microbial biodiversity for novel pathways involved in the catabolism of aromatic compounds derived from lignin.</title>
        <authorList>
            <person name="Elkins J."/>
        </authorList>
    </citation>
    <scope>NUCLEOTIDE SEQUENCE [LARGE SCALE GENOMIC DNA]</scope>
    <source>
        <strain evidence="3 4">B1D3A</strain>
    </source>
</reference>
<evidence type="ECO:0000259" key="2">
    <source>
        <dbReference type="Pfam" id="PF07589"/>
    </source>
</evidence>
<name>A0ABR6NCE0_9SPHN</name>
<accession>A0ABR6NCE0</accession>
<organism evidence="3 4">
    <name type="scientific">Sphingobium lignivorans</name>
    <dbReference type="NCBI Taxonomy" id="2735886"/>
    <lineage>
        <taxon>Bacteria</taxon>
        <taxon>Pseudomonadati</taxon>
        <taxon>Pseudomonadota</taxon>
        <taxon>Alphaproteobacteria</taxon>
        <taxon>Sphingomonadales</taxon>
        <taxon>Sphingomonadaceae</taxon>
        <taxon>Sphingobium</taxon>
    </lineage>
</organism>
<feature type="domain" description="Ice-binding protein C-terminal" evidence="2">
    <location>
        <begin position="193"/>
        <end position="216"/>
    </location>
</feature>
<evidence type="ECO:0000313" key="4">
    <source>
        <dbReference type="Proteomes" id="UP001138540"/>
    </source>
</evidence>
<dbReference type="NCBIfam" id="TIGR02595">
    <property type="entry name" value="PEP_CTERM"/>
    <property type="match status" value="1"/>
</dbReference>
<gene>
    <name evidence="3" type="ORF">HNP60_000909</name>
</gene>
<comment type="caution">
    <text evidence="3">The sequence shown here is derived from an EMBL/GenBank/DDBJ whole genome shotgun (WGS) entry which is preliminary data.</text>
</comment>
<feature type="chain" id="PRO_5045871922" description="Ice-binding protein C-terminal domain-containing protein" evidence="1">
    <location>
        <begin position="25"/>
        <end position="226"/>
    </location>
</feature>
<dbReference type="InterPro" id="IPR013424">
    <property type="entry name" value="Ice-binding_C"/>
</dbReference>
<dbReference type="EMBL" id="JACHKA010000001">
    <property type="protein sequence ID" value="MBB5984935.1"/>
    <property type="molecule type" value="Genomic_DNA"/>
</dbReference>